<feature type="binding site" evidence="5">
    <location>
        <position position="188"/>
    </location>
    <ligand>
        <name>Fe cation</name>
        <dbReference type="ChEBI" id="CHEBI:24875"/>
        <note>catalytic</note>
    </ligand>
</feature>
<feature type="binding site" evidence="5">
    <location>
        <position position="132"/>
    </location>
    <ligand>
        <name>Fe cation</name>
        <dbReference type="ChEBI" id="CHEBI:24875"/>
        <note>catalytic</note>
    </ligand>
</feature>
<evidence type="ECO:0000259" key="7">
    <source>
        <dbReference type="PROSITE" id="PS51471"/>
    </source>
</evidence>
<feature type="compositionally biased region" description="Basic and acidic residues" evidence="6">
    <location>
        <begin position="232"/>
        <end position="243"/>
    </location>
</feature>
<dbReference type="InterPro" id="IPR004574">
    <property type="entry name" value="Alkb"/>
</dbReference>
<keyword evidence="4 5" id="KW-0408">Iron</keyword>
<comment type="cofactor">
    <cofactor evidence="5">
        <name>Fe(2+)</name>
        <dbReference type="ChEBI" id="CHEBI:29033"/>
    </cofactor>
    <text evidence="5">Binds 1 Fe(2+) ion per subunit.</text>
</comment>
<name>A0A918CYM1_9ACTN</name>
<organism evidence="8 9">
    <name type="scientific">Streptomyces albiflavescens</name>
    <dbReference type="NCBI Taxonomy" id="1623582"/>
    <lineage>
        <taxon>Bacteria</taxon>
        <taxon>Bacillati</taxon>
        <taxon>Actinomycetota</taxon>
        <taxon>Actinomycetes</taxon>
        <taxon>Kitasatosporales</taxon>
        <taxon>Streptomycetaceae</taxon>
        <taxon>Streptomyces</taxon>
    </lineage>
</organism>
<comment type="caution">
    <text evidence="8">The sequence shown here is derived from an EMBL/GenBank/DDBJ whole genome shotgun (WGS) entry which is preliminary data.</text>
</comment>
<evidence type="ECO:0000313" key="8">
    <source>
        <dbReference type="EMBL" id="GGN49772.1"/>
    </source>
</evidence>
<evidence type="ECO:0000256" key="4">
    <source>
        <dbReference type="ARBA" id="ARBA00023004"/>
    </source>
</evidence>
<feature type="region of interest" description="Disordered" evidence="6">
    <location>
        <begin position="219"/>
        <end position="243"/>
    </location>
</feature>
<evidence type="ECO:0000256" key="2">
    <source>
        <dbReference type="ARBA" id="ARBA00022964"/>
    </source>
</evidence>
<dbReference type="GO" id="GO:0008198">
    <property type="term" value="F:ferrous iron binding"/>
    <property type="evidence" value="ECO:0007669"/>
    <property type="project" value="TreeGrafter"/>
</dbReference>
<dbReference type="EMBL" id="BMMM01000001">
    <property type="protein sequence ID" value="GGN49772.1"/>
    <property type="molecule type" value="Genomic_DNA"/>
</dbReference>
<dbReference type="GO" id="GO:0035515">
    <property type="term" value="F:oxidative RNA demethylase activity"/>
    <property type="evidence" value="ECO:0007669"/>
    <property type="project" value="TreeGrafter"/>
</dbReference>
<evidence type="ECO:0000256" key="5">
    <source>
        <dbReference type="PIRSR" id="PIRSR604574-2"/>
    </source>
</evidence>
<dbReference type="InterPro" id="IPR037151">
    <property type="entry name" value="AlkB-like_sf"/>
</dbReference>
<dbReference type="RefSeq" id="WP_189184022.1">
    <property type="nucleotide sequence ID" value="NZ_BMMM01000001.1"/>
</dbReference>
<dbReference type="GO" id="GO:0035513">
    <property type="term" value="P:oxidative RNA demethylation"/>
    <property type="evidence" value="ECO:0007669"/>
    <property type="project" value="TreeGrafter"/>
</dbReference>
<feature type="domain" description="Fe2OG dioxygenase" evidence="7">
    <location>
        <begin position="114"/>
        <end position="216"/>
    </location>
</feature>
<dbReference type="SUPFAM" id="SSF51197">
    <property type="entry name" value="Clavaminate synthase-like"/>
    <property type="match status" value="1"/>
</dbReference>
<keyword evidence="2" id="KW-0223">Dioxygenase</keyword>
<evidence type="ECO:0000256" key="3">
    <source>
        <dbReference type="ARBA" id="ARBA00023002"/>
    </source>
</evidence>
<dbReference type="PANTHER" id="PTHR16557:SF2">
    <property type="entry name" value="NUCLEIC ACID DIOXYGENASE ALKBH1"/>
    <property type="match status" value="1"/>
</dbReference>
<keyword evidence="1 5" id="KW-0479">Metal-binding</keyword>
<evidence type="ECO:0000256" key="1">
    <source>
        <dbReference type="ARBA" id="ARBA00022723"/>
    </source>
</evidence>
<dbReference type="InterPro" id="IPR027450">
    <property type="entry name" value="AlkB-like"/>
</dbReference>
<dbReference type="InterPro" id="IPR005123">
    <property type="entry name" value="Oxoglu/Fe-dep_dioxygenase_dom"/>
</dbReference>
<protein>
    <submittedName>
        <fullName evidence="8">Alkylated DNA repair protein</fullName>
    </submittedName>
</protein>
<sequence>MSTDAELFPRSRTEIAPDAVHVPDWLDADRQRELLEACRVWARPPAGLRTVRTPGGGTMTSRQVCLGWHWYPYRYARTVADGDGAPVKPFPRWLDDLGRRAVTDALGARAATAAYDIALINFYDADARMGMHRDSDEKSDAPVVSLSLGDSCLFRFGNTQTRARPYTDVELRSGDLFVFGGASRLAYHGVPRVYAGTAPPELGLTGRLNVTLRVSGFQRPCGASGAGPPHGPPDERIMGDSPS</sequence>
<dbReference type="Gene3D" id="2.60.120.590">
    <property type="entry name" value="Alpha-ketoglutarate-dependent dioxygenase AlkB-like"/>
    <property type="match status" value="1"/>
</dbReference>
<dbReference type="Proteomes" id="UP000600365">
    <property type="component" value="Unassembled WGS sequence"/>
</dbReference>
<accession>A0A918CYM1</accession>
<dbReference type="GO" id="GO:0035516">
    <property type="term" value="F:broad specificity oxidative DNA demethylase activity"/>
    <property type="evidence" value="ECO:0007669"/>
    <property type="project" value="TreeGrafter"/>
</dbReference>
<gene>
    <name evidence="8" type="ORF">GCM10011579_003790</name>
</gene>
<dbReference type="Pfam" id="PF13532">
    <property type="entry name" value="2OG-FeII_Oxy_2"/>
    <property type="match status" value="1"/>
</dbReference>
<evidence type="ECO:0000313" key="9">
    <source>
        <dbReference type="Proteomes" id="UP000600365"/>
    </source>
</evidence>
<feature type="binding site" evidence="5">
    <location>
        <position position="134"/>
    </location>
    <ligand>
        <name>Fe cation</name>
        <dbReference type="ChEBI" id="CHEBI:24875"/>
        <note>catalytic</note>
    </ligand>
</feature>
<reference evidence="8 9" key="1">
    <citation type="journal article" date="2014" name="Int. J. Syst. Evol. Microbiol.">
        <title>Complete genome sequence of Corynebacterium casei LMG S-19264T (=DSM 44701T), isolated from a smear-ripened cheese.</title>
        <authorList>
            <consortium name="US DOE Joint Genome Institute (JGI-PGF)"/>
            <person name="Walter F."/>
            <person name="Albersmeier A."/>
            <person name="Kalinowski J."/>
            <person name="Ruckert C."/>
        </authorList>
    </citation>
    <scope>NUCLEOTIDE SEQUENCE [LARGE SCALE GENOMIC DNA]</scope>
    <source>
        <strain evidence="8 9">CGMCC 4.7111</strain>
    </source>
</reference>
<proteinExistence type="predicted"/>
<dbReference type="AlphaFoldDB" id="A0A918CYM1"/>
<keyword evidence="3" id="KW-0560">Oxidoreductase</keyword>
<dbReference type="PANTHER" id="PTHR16557">
    <property type="entry name" value="ALKYLATED DNA REPAIR PROTEIN ALKB-RELATED"/>
    <property type="match status" value="1"/>
</dbReference>
<keyword evidence="9" id="KW-1185">Reference proteome</keyword>
<evidence type="ECO:0000256" key="6">
    <source>
        <dbReference type="SAM" id="MobiDB-lite"/>
    </source>
</evidence>
<dbReference type="GO" id="GO:0005737">
    <property type="term" value="C:cytoplasm"/>
    <property type="evidence" value="ECO:0007669"/>
    <property type="project" value="TreeGrafter"/>
</dbReference>
<dbReference type="PROSITE" id="PS51471">
    <property type="entry name" value="FE2OG_OXY"/>
    <property type="match status" value="1"/>
</dbReference>